<feature type="domain" description="Major facilitator superfamily (MFS) profile" evidence="7">
    <location>
        <begin position="4"/>
        <end position="381"/>
    </location>
</feature>
<keyword evidence="9" id="KW-1185">Reference proteome</keyword>
<organism evidence="8 9">
    <name type="scientific">Paraphotobacterium marinum</name>
    <dbReference type="NCBI Taxonomy" id="1755811"/>
    <lineage>
        <taxon>Bacteria</taxon>
        <taxon>Pseudomonadati</taxon>
        <taxon>Pseudomonadota</taxon>
        <taxon>Gammaproteobacteria</taxon>
        <taxon>Vibrionales</taxon>
        <taxon>Vibrionaceae</taxon>
        <taxon>Paraphotobacterium</taxon>
    </lineage>
</organism>
<dbReference type="PANTHER" id="PTHR43124">
    <property type="entry name" value="PURINE EFFLUX PUMP PBUE"/>
    <property type="match status" value="1"/>
</dbReference>
<keyword evidence="5 6" id="KW-0472">Membrane</keyword>
<reference evidence="8 9" key="1">
    <citation type="journal article" date="2016" name="Int. J. Syst. Evol. Microbiol.">
        <title>Paraphotobacterium marinum gen. nov., sp. nov., a member of the family Vibrionaceae, isolated from surface seawater.</title>
        <authorList>
            <person name="Huang Z."/>
            <person name="Dong C."/>
            <person name="Shao Z."/>
        </authorList>
    </citation>
    <scope>NUCLEOTIDE SEQUENCE [LARGE SCALE GENOMIC DNA]</scope>
    <source>
        <strain evidence="8 9">NSCS20N07D</strain>
    </source>
</reference>
<feature type="transmembrane region" description="Helical" evidence="6">
    <location>
        <begin position="360"/>
        <end position="378"/>
    </location>
</feature>
<evidence type="ECO:0000256" key="5">
    <source>
        <dbReference type="ARBA" id="ARBA00023136"/>
    </source>
</evidence>
<feature type="transmembrane region" description="Helical" evidence="6">
    <location>
        <begin position="266"/>
        <end position="287"/>
    </location>
</feature>
<dbReference type="KEGG" id="pmai:CF386_09215"/>
<dbReference type="OrthoDB" id="9788453at2"/>
<accession>A0A220VG66</accession>
<evidence type="ECO:0000256" key="6">
    <source>
        <dbReference type="SAM" id="Phobius"/>
    </source>
</evidence>
<keyword evidence="3 6" id="KW-0812">Transmembrane</keyword>
<feature type="transmembrane region" description="Helical" evidence="6">
    <location>
        <begin position="202"/>
        <end position="228"/>
    </location>
</feature>
<dbReference type="PANTHER" id="PTHR43124:SF3">
    <property type="entry name" value="CHLORAMPHENICOL EFFLUX PUMP RV0191"/>
    <property type="match status" value="1"/>
</dbReference>
<dbReference type="InterPro" id="IPR011701">
    <property type="entry name" value="MFS"/>
</dbReference>
<keyword evidence="4 6" id="KW-1133">Transmembrane helix</keyword>
<evidence type="ECO:0000313" key="8">
    <source>
        <dbReference type="EMBL" id="ASK79240.1"/>
    </source>
</evidence>
<feature type="transmembrane region" description="Helical" evidence="6">
    <location>
        <begin position="293"/>
        <end position="315"/>
    </location>
</feature>
<dbReference type="AlphaFoldDB" id="A0A220VG66"/>
<proteinExistence type="predicted"/>
<dbReference type="InterPro" id="IPR036259">
    <property type="entry name" value="MFS_trans_sf"/>
</dbReference>
<feature type="transmembrane region" description="Helical" evidence="6">
    <location>
        <begin position="95"/>
        <end position="120"/>
    </location>
</feature>
<keyword evidence="2" id="KW-1003">Cell membrane</keyword>
<feature type="transmembrane region" description="Helical" evidence="6">
    <location>
        <begin position="336"/>
        <end position="354"/>
    </location>
</feature>
<dbReference type="PROSITE" id="PS50850">
    <property type="entry name" value="MFS"/>
    <property type="match status" value="1"/>
</dbReference>
<dbReference type="EMBL" id="CP022356">
    <property type="protein sequence ID" value="ASK79240.1"/>
    <property type="molecule type" value="Genomic_DNA"/>
</dbReference>
<feature type="transmembrane region" description="Helical" evidence="6">
    <location>
        <begin position="39"/>
        <end position="61"/>
    </location>
</feature>
<name>A0A220VG66_9GAMM</name>
<feature type="transmembrane region" description="Helical" evidence="6">
    <location>
        <begin position="7"/>
        <end position="27"/>
    </location>
</feature>
<dbReference type="GO" id="GO:0005886">
    <property type="term" value="C:plasma membrane"/>
    <property type="evidence" value="ECO:0007669"/>
    <property type="project" value="UniProtKB-SubCell"/>
</dbReference>
<dbReference type="CDD" id="cd17324">
    <property type="entry name" value="MFS_NepI_like"/>
    <property type="match status" value="1"/>
</dbReference>
<sequence length="390" mass="42146">MQKHIIPLFMGAMGIGLTEFIMMGILPDIASSLHISIPLSGHLISAYAFGVVMGAPLILILSNKFAPKQILILLLVMFTIFNALSASTHNYYLLILFRFCAGLPHGCFFGVGAIVAMVLAKPDKKTTAVANMFLGLTLANVIGVPIGTFLSHHFSWNIVFIVVGFIGLITILLSSIFIPNLPKQNTPSSLKNELKVFKKSETWLVLVLCAIGCGGLFAWFSFIGPLMIQETHLKPQFMPYIMSLAGVGMTLGLKLGAFVSDKRSPIFSLIFFMLLLIVSLGCVFLFAHNLYLSLIFVFITGLCSFAYVAPLQVIFIQVFEDSKQLGATLTHGTFNIGNGIGAYLGGLSILYTFSYASPSLAGAGLAFIGLLIAILLAIKTKSSNSLKLRT</sequence>
<dbReference type="RefSeq" id="WP_089074148.1">
    <property type="nucleotide sequence ID" value="NZ_CBCSAM010000002.1"/>
</dbReference>
<evidence type="ECO:0000256" key="4">
    <source>
        <dbReference type="ARBA" id="ARBA00022989"/>
    </source>
</evidence>
<dbReference type="GO" id="GO:0022857">
    <property type="term" value="F:transmembrane transporter activity"/>
    <property type="evidence" value="ECO:0007669"/>
    <property type="project" value="InterPro"/>
</dbReference>
<evidence type="ECO:0000256" key="3">
    <source>
        <dbReference type="ARBA" id="ARBA00022692"/>
    </source>
</evidence>
<evidence type="ECO:0000313" key="9">
    <source>
        <dbReference type="Proteomes" id="UP000242175"/>
    </source>
</evidence>
<gene>
    <name evidence="8" type="ORF">CF386_09215</name>
</gene>
<evidence type="ECO:0000256" key="2">
    <source>
        <dbReference type="ARBA" id="ARBA00022475"/>
    </source>
</evidence>
<feature type="transmembrane region" description="Helical" evidence="6">
    <location>
        <begin position="70"/>
        <end position="89"/>
    </location>
</feature>
<feature type="transmembrane region" description="Helical" evidence="6">
    <location>
        <begin position="132"/>
        <end position="152"/>
    </location>
</feature>
<evidence type="ECO:0000259" key="7">
    <source>
        <dbReference type="PROSITE" id="PS50850"/>
    </source>
</evidence>
<evidence type="ECO:0000256" key="1">
    <source>
        <dbReference type="ARBA" id="ARBA00004651"/>
    </source>
</evidence>
<dbReference type="SUPFAM" id="SSF103473">
    <property type="entry name" value="MFS general substrate transporter"/>
    <property type="match status" value="1"/>
</dbReference>
<dbReference type="InterPro" id="IPR020846">
    <property type="entry name" value="MFS_dom"/>
</dbReference>
<dbReference type="Gene3D" id="1.20.1250.20">
    <property type="entry name" value="MFS general substrate transporter like domains"/>
    <property type="match status" value="2"/>
</dbReference>
<dbReference type="Proteomes" id="UP000242175">
    <property type="component" value="Chromosome small"/>
</dbReference>
<dbReference type="InterPro" id="IPR050189">
    <property type="entry name" value="MFS_Efflux_Transporters"/>
</dbReference>
<feature type="transmembrane region" description="Helical" evidence="6">
    <location>
        <begin position="240"/>
        <end position="259"/>
    </location>
</feature>
<feature type="transmembrane region" description="Helical" evidence="6">
    <location>
        <begin position="158"/>
        <end position="181"/>
    </location>
</feature>
<dbReference type="Pfam" id="PF07690">
    <property type="entry name" value="MFS_1"/>
    <property type="match status" value="1"/>
</dbReference>
<protein>
    <submittedName>
        <fullName evidence="8">MFS transporter</fullName>
    </submittedName>
</protein>
<comment type="subcellular location">
    <subcellularLocation>
        <location evidence="1">Cell membrane</location>
        <topology evidence="1">Multi-pass membrane protein</topology>
    </subcellularLocation>
</comment>